<gene>
    <name evidence="3" type="ORF">BN1723_012314</name>
</gene>
<accession>A0A0G4LH01</accession>
<evidence type="ECO:0000313" key="3">
    <source>
        <dbReference type="EMBL" id="CRK21286.1"/>
    </source>
</evidence>
<dbReference type="InterPro" id="IPR029636">
    <property type="entry name" value="Csf1"/>
</dbReference>
<feature type="region of interest" description="Disordered" evidence="1">
    <location>
        <begin position="132"/>
        <end position="166"/>
    </location>
</feature>
<feature type="non-terminal residue" evidence="3">
    <location>
        <position position="240"/>
    </location>
</feature>
<dbReference type="PANTHER" id="PTHR32085">
    <property type="entry name" value="PROTEIN CSF1"/>
    <property type="match status" value="1"/>
</dbReference>
<dbReference type="AlphaFoldDB" id="A0A0G4LH01"/>
<evidence type="ECO:0000313" key="4">
    <source>
        <dbReference type="Proteomes" id="UP000045706"/>
    </source>
</evidence>
<proteinExistence type="predicted"/>
<feature type="compositionally biased region" description="Low complexity" evidence="1">
    <location>
        <begin position="153"/>
        <end position="162"/>
    </location>
</feature>
<dbReference type="InterPro" id="IPR056779">
    <property type="entry name" value="Csf1_C"/>
</dbReference>
<feature type="compositionally biased region" description="Polar residues" evidence="1">
    <location>
        <begin position="143"/>
        <end position="152"/>
    </location>
</feature>
<reference evidence="4" key="1">
    <citation type="submission" date="2015-05" db="EMBL/GenBank/DDBJ databases">
        <authorList>
            <person name="Fogelqvist Johan"/>
        </authorList>
    </citation>
    <scope>NUCLEOTIDE SEQUENCE [LARGE SCALE GENOMIC DNA]</scope>
</reference>
<evidence type="ECO:0000256" key="1">
    <source>
        <dbReference type="SAM" id="MobiDB-lite"/>
    </source>
</evidence>
<evidence type="ECO:0000259" key="2">
    <source>
        <dbReference type="Pfam" id="PF25038"/>
    </source>
</evidence>
<dbReference type="Pfam" id="PF25038">
    <property type="entry name" value="Csf1_C"/>
    <property type="match status" value="1"/>
</dbReference>
<organism evidence="3 4">
    <name type="scientific">Verticillium longisporum</name>
    <name type="common">Verticillium dahliae var. longisporum</name>
    <dbReference type="NCBI Taxonomy" id="100787"/>
    <lineage>
        <taxon>Eukaryota</taxon>
        <taxon>Fungi</taxon>
        <taxon>Dikarya</taxon>
        <taxon>Ascomycota</taxon>
        <taxon>Pezizomycotina</taxon>
        <taxon>Sordariomycetes</taxon>
        <taxon>Hypocreomycetidae</taxon>
        <taxon>Glomerellales</taxon>
        <taxon>Plectosphaerellaceae</taxon>
        <taxon>Verticillium</taxon>
    </lineage>
</organism>
<protein>
    <recommendedName>
        <fullName evidence="2">Csf1 C-terminal region domain-containing protein</fullName>
    </recommendedName>
</protein>
<name>A0A0G4LH01_VERLO</name>
<dbReference type="Proteomes" id="UP000045706">
    <property type="component" value="Unassembled WGS sequence"/>
</dbReference>
<sequence>MEQRRIHSILDLTLGQLRIGLAGVRNSEAPKTLSEVTVEDVVARATGSRGGTILKVPKLEAIMQTWQRPDGNRIEYTFKSAFGGKVEVGWNYSRISYIRGMWAKHAKSLEQTWGKELPLPLSAIKVTGVPEAADSEDGGQAMGGSSRSSLSAQQQQQQQQQQKITAEVNVPQSKYDYVALEPAIIETPQLRDMGEATPPLEWIGLHRDRMPNLTHQIVIVSLLELAGEVEDAYGRIMGSS</sequence>
<dbReference type="GO" id="GO:0006113">
    <property type="term" value="P:fermentation"/>
    <property type="evidence" value="ECO:0007669"/>
    <property type="project" value="InterPro"/>
</dbReference>
<dbReference type="EMBL" id="CVQI01011780">
    <property type="protein sequence ID" value="CRK21286.1"/>
    <property type="molecule type" value="Genomic_DNA"/>
</dbReference>
<dbReference type="GO" id="GO:0016020">
    <property type="term" value="C:membrane"/>
    <property type="evidence" value="ECO:0007669"/>
    <property type="project" value="InterPro"/>
</dbReference>
<feature type="domain" description="Csf1 C-terminal region" evidence="2">
    <location>
        <begin position="5"/>
        <end position="239"/>
    </location>
</feature>
<dbReference type="PANTHER" id="PTHR32085:SF3">
    <property type="entry name" value="PROTEIN CSF1"/>
    <property type="match status" value="1"/>
</dbReference>